<dbReference type="AlphaFoldDB" id="A0A022QGL8"/>
<reference evidence="14 15" key="1">
    <citation type="journal article" date="2013" name="Proc. Natl. Acad. Sci. U.S.A.">
        <title>Fine-scale variation in meiotic recombination in Mimulus inferred from population shotgun sequencing.</title>
        <authorList>
            <person name="Hellsten U."/>
            <person name="Wright K.M."/>
            <person name="Jenkins J."/>
            <person name="Shu S."/>
            <person name="Yuan Y."/>
            <person name="Wessler S.R."/>
            <person name="Schmutz J."/>
            <person name="Willis J.H."/>
            <person name="Rokhsar D.S."/>
        </authorList>
    </citation>
    <scope>NUCLEOTIDE SEQUENCE [LARGE SCALE GENOMIC DNA]</scope>
    <source>
        <strain evidence="15">cv. DUN x IM62</strain>
    </source>
</reference>
<dbReference type="InterPro" id="IPR057425">
    <property type="entry name" value="DUF2921_N"/>
</dbReference>
<protein>
    <recommendedName>
        <fullName evidence="4">RING-type E3 ubiquitin transferase</fullName>
        <ecNumber evidence="4">2.3.2.27</ecNumber>
    </recommendedName>
</protein>
<dbReference type="GO" id="GO:0061630">
    <property type="term" value="F:ubiquitin protein ligase activity"/>
    <property type="evidence" value="ECO:0007669"/>
    <property type="project" value="UniProtKB-EC"/>
</dbReference>
<dbReference type="GO" id="GO:0012505">
    <property type="term" value="C:endomembrane system"/>
    <property type="evidence" value="ECO:0007669"/>
    <property type="project" value="UniProtKB-SubCell"/>
</dbReference>
<feature type="transmembrane region" description="Helical" evidence="10">
    <location>
        <begin position="860"/>
        <end position="882"/>
    </location>
</feature>
<keyword evidence="8 10" id="KW-1133">Transmembrane helix</keyword>
<comment type="pathway">
    <text evidence="3">Protein modification; protein ubiquitination.</text>
</comment>
<gene>
    <name evidence="14" type="ORF">MIMGU_mgv1a001018mg</name>
</gene>
<keyword evidence="7" id="KW-0833">Ubl conjugation pathway</keyword>
<evidence type="ECO:0000256" key="8">
    <source>
        <dbReference type="ARBA" id="ARBA00022989"/>
    </source>
</evidence>
<feature type="chain" id="PRO_5001504153" description="RING-type E3 ubiquitin transferase" evidence="11">
    <location>
        <begin position="24"/>
        <end position="911"/>
    </location>
</feature>
<comment type="catalytic activity">
    <reaction evidence="1">
        <text>S-ubiquitinyl-[E2 ubiquitin-conjugating enzyme]-L-cysteine + [acceptor protein]-L-lysine = [E2 ubiquitin-conjugating enzyme]-L-cysteine + N(6)-ubiquitinyl-[acceptor protein]-L-lysine.</text>
        <dbReference type="EC" id="2.3.2.27"/>
    </reaction>
</comment>
<keyword evidence="9 10" id="KW-0472">Membrane</keyword>
<comment type="subcellular location">
    <subcellularLocation>
        <location evidence="2">Endomembrane system</location>
        <topology evidence="2">Multi-pass membrane protein</topology>
    </subcellularLocation>
</comment>
<feature type="domain" description="SWEET-like" evidence="12">
    <location>
        <begin position="619"/>
        <end position="896"/>
    </location>
</feature>
<evidence type="ECO:0000313" key="14">
    <source>
        <dbReference type="EMBL" id="EYU26388.1"/>
    </source>
</evidence>
<keyword evidence="15" id="KW-1185">Reference proteome</keyword>
<evidence type="ECO:0000256" key="10">
    <source>
        <dbReference type="SAM" id="Phobius"/>
    </source>
</evidence>
<feature type="domain" description="DUF2921" evidence="13">
    <location>
        <begin position="258"/>
        <end position="408"/>
    </location>
</feature>
<accession>A0A022QGL8</accession>
<evidence type="ECO:0000256" key="3">
    <source>
        <dbReference type="ARBA" id="ARBA00004906"/>
    </source>
</evidence>
<evidence type="ECO:0000256" key="11">
    <source>
        <dbReference type="SAM" id="SignalP"/>
    </source>
</evidence>
<dbReference type="Pfam" id="PF25333">
    <property type="entry name" value="DUF2921_N"/>
    <property type="match status" value="3"/>
</dbReference>
<dbReference type="InterPro" id="IPR021319">
    <property type="entry name" value="DUF2921"/>
</dbReference>
<evidence type="ECO:0000259" key="13">
    <source>
        <dbReference type="Pfam" id="PF25333"/>
    </source>
</evidence>
<evidence type="ECO:0000256" key="7">
    <source>
        <dbReference type="ARBA" id="ARBA00022786"/>
    </source>
</evidence>
<feature type="domain" description="DUF2921" evidence="13">
    <location>
        <begin position="28"/>
        <end position="221"/>
    </location>
</feature>
<evidence type="ECO:0000256" key="6">
    <source>
        <dbReference type="ARBA" id="ARBA00022692"/>
    </source>
</evidence>
<dbReference type="Pfam" id="PF11145">
    <property type="entry name" value="DUF2921"/>
    <property type="match status" value="1"/>
</dbReference>
<dbReference type="eggNOG" id="ENOG502QS79">
    <property type="taxonomic scope" value="Eukaryota"/>
</dbReference>
<evidence type="ECO:0000256" key="2">
    <source>
        <dbReference type="ARBA" id="ARBA00004127"/>
    </source>
</evidence>
<keyword evidence="5" id="KW-0808">Transferase</keyword>
<proteinExistence type="predicted"/>
<feature type="transmembrane region" description="Helical" evidence="10">
    <location>
        <begin position="743"/>
        <end position="762"/>
    </location>
</feature>
<dbReference type="EC" id="2.3.2.27" evidence="4"/>
<evidence type="ECO:0000313" key="15">
    <source>
        <dbReference type="Proteomes" id="UP000030748"/>
    </source>
</evidence>
<feature type="transmembrane region" description="Helical" evidence="10">
    <location>
        <begin position="706"/>
        <end position="723"/>
    </location>
</feature>
<evidence type="ECO:0000256" key="5">
    <source>
        <dbReference type="ARBA" id="ARBA00022679"/>
    </source>
</evidence>
<dbReference type="STRING" id="4155.A0A022QGL8"/>
<evidence type="ECO:0000256" key="1">
    <source>
        <dbReference type="ARBA" id="ARBA00000900"/>
    </source>
</evidence>
<evidence type="ECO:0000256" key="4">
    <source>
        <dbReference type="ARBA" id="ARBA00012483"/>
    </source>
</evidence>
<sequence>MASSLSLSTFFFFFFFFFRYTLSASVSYTQHCSSVVPESTTTVPTYHDPLPLQFTSFYFTGGDSFFRPTNQATNQTYSFGGRFVRLRFVQNYYETTAAGVYKVQASFLIRSPYNQYYSHNISNNRARSGSGYGGSYYRKRAARGSVRFSLTGFWSGVSRKLCMVGSASWQVEETRAAVNLAAVLKVNYAAENPDIHTAAVAGSFQSTSSSSANDPGYFDPILLFDFPVSRDYNYSLVPFSTDSEFPKNQSLDLQKVSFCSVLSSRIKSELAYDAVDECRESRRRCSPLAGSSSPRFLSLRSIQCLGGEMKLRFIANFHNQTYGYDQDFSRDSTFVGEASWDETNNHLSGVLCRLLNPIENPSNVVGDCTTRFVLRYPSIWSIRSDAKVNGRLWSTKPVNDSSYFRKIDLKSPDEIDAVALPGMKYDYTESERVRNLCPMAVKKLPNNGSIYPDGHSYDMRFDLSLKNSNGEQIGWGYATPISVGIDLFERSSSMLVAVDAFAPESAPRFADVEEGAAVVAADSSPLNMSYTDRMYLTAEGVYDPKTGYLCMVGCRKIHNYSTSVNDCELLVKFEFAPTNEKNQGGFTKGTISSTRPKSDPLYFKELTFSSTSYYTEQAVETISRMDLEIALVLISNTLSCVFVAVQIFHGRRNPEVQSCISIAMLVVLSLGHMVPLVLNFEAVFLGSHAKQTFLVSSGKWLEANEVAIRVVTMVAFLLQIRLLQSVWSAKETDDTRIEKKASFISLVVYVFGGFIMLLLNWSRGKRSPPSSYNGDLGISSTLWGDVRSYAGLILDGFLLPQIVLNAIRGGMGRTVLSGPFYVGTSAVRLVPHAYDQYRLRSYPTAGINGTYFYADQSADFYSTMWDFVIPCGVVALAVVVFLQQRYGGRCILPRGFGEVELYERVPVVSNE</sequence>
<organism evidence="14 15">
    <name type="scientific">Erythranthe guttata</name>
    <name type="common">Yellow monkey flower</name>
    <name type="synonym">Mimulus guttatus</name>
    <dbReference type="NCBI Taxonomy" id="4155"/>
    <lineage>
        <taxon>Eukaryota</taxon>
        <taxon>Viridiplantae</taxon>
        <taxon>Streptophyta</taxon>
        <taxon>Embryophyta</taxon>
        <taxon>Tracheophyta</taxon>
        <taxon>Spermatophyta</taxon>
        <taxon>Magnoliopsida</taxon>
        <taxon>eudicotyledons</taxon>
        <taxon>Gunneridae</taxon>
        <taxon>Pentapetalae</taxon>
        <taxon>asterids</taxon>
        <taxon>lamiids</taxon>
        <taxon>Lamiales</taxon>
        <taxon>Phrymaceae</taxon>
        <taxon>Erythranthe</taxon>
    </lineage>
</organism>
<feature type="transmembrane region" description="Helical" evidence="10">
    <location>
        <begin position="660"/>
        <end position="686"/>
    </location>
</feature>
<name>A0A022QGL8_ERYGU</name>
<feature type="transmembrane region" description="Helical" evidence="10">
    <location>
        <begin position="629"/>
        <end position="648"/>
    </location>
</feature>
<dbReference type="EMBL" id="KI631699">
    <property type="protein sequence ID" value="EYU26388.1"/>
    <property type="molecule type" value="Genomic_DNA"/>
</dbReference>
<dbReference type="PANTHER" id="PTHR33389">
    <property type="entry name" value="FAMILY PROTEIN, PUTATIVE (DUF2921)-RELATED"/>
    <property type="match status" value="1"/>
</dbReference>
<evidence type="ECO:0000256" key="9">
    <source>
        <dbReference type="ARBA" id="ARBA00023136"/>
    </source>
</evidence>
<keyword evidence="6 10" id="KW-0812">Transmembrane</keyword>
<evidence type="ECO:0000259" key="12">
    <source>
        <dbReference type="Pfam" id="PF11145"/>
    </source>
</evidence>
<dbReference type="PANTHER" id="PTHR33389:SF18">
    <property type="entry name" value="OS01G0677900 PROTEIN"/>
    <property type="match status" value="1"/>
</dbReference>
<keyword evidence="11" id="KW-0732">Signal</keyword>
<feature type="signal peptide" evidence="11">
    <location>
        <begin position="1"/>
        <end position="23"/>
    </location>
</feature>
<dbReference type="Proteomes" id="UP000030748">
    <property type="component" value="Unassembled WGS sequence"/>
</dbReference>
<feature type="domain" description="DUF2921" evidence="13">
    <location>
        <begin position="440"/>
        <end position="606"/>
    </location>
</feature>